<dbReference type="InterPro" id="IPR038107">
    <property type="entry name" value="Glycos_transf_N_sf"/>
</dbReference>
<evidence type="ECO:0000313" key="5">
    <source>
        <dbReference type="EMBL" id="KAK9058826.1"/>
    </source>
</evidence>
<dbReference type="EMBL" id="JBCNJP010000023">
    <property type="protein sequence ID" value="KAK9058826.1"/>
    <property type="molecule type" value="Genomic_DNA"/>
</dbReference>
<dbReference type="GO" id="GO:0009245">
    <property type="term" value="P:lipid A biosynthetic process"/>
    <property type="evidence" value="ECO:0007669"/>
    <property type="project" value="TreeGrafter"/>
</dbReference>
<evidence type="ECO:0000259" key="4">
    <source>
        <dbReference type="Pfam" id="PF04413"/>
    </source>
</evidence>
<dbReference type="PANTHER" id="PTHR42755">
    <property type="entry name" value="3-DEOXY-MANNO-OCTULOSONATE CYTIDYLYLTRANSFERASE"/>
    <property type="match status" value="1"/>
</dbReference>
<feature type="domain" description="3-deoxy-D-manno-octulosonic-acid transferase N-terminal" evidence="4">
    <location>
        <begin position="44"/>
        <end position="222"/>
    </location>
</feature>
<dbReference type="PANTHER" id="PTHR42755:SF1">
    <property type="entry name" value="3-DEOXY-D-MANNO-OCTULOSONIC ACID TRANSFERASE, MITOCHONDRIAL-RELATED"/>
    <property type="match status" value="1"/>
</dbReference>
<dbReference type="Gene3D" id="3.40.50.11720">
    <property type="entry name" value="3-Deoxy-D-manno-octulosonic-acid transferase, N-terminal domain"/>
    <property type="match status" value="1"/>
</dbReference>
<name>A0AAP0CLA0_9ASTR</name>
<keyword evidence="1" id="KW-0808">Transferase</keyword>
<feature type="active site" description="Proton acceptor" evidence="2">
    <location>
        <position position="71"/>
    </location>
</feature>
<protein>
    <recommendedName>
        <fullName evidence="4">3-deoxy-D-manno-octulosonic-acid transferase N-terminal domain-containing protein</fullName>
    </recommendedName>
</protein>
<proteinExistence type="predicted"/>
<evidence type="ECO:0000256" key="3">
    <source>
        <dbReference type="PIRSR" id="PIRSR639901-2"/>
    </source>
</evidence>
<dbReference type="Proteomes" id="UP001408789">
    <property type="component" value="Unassembled WGS sequence"/>
</dbReference>
<dbReference type="Gene3D" id="3.40.50.2000">
    <property type="entry name" value="Glycogen Phosphorylase B"/>
    <property type="match status" value="1"/>
</dbReference>
<sequence>MGANRSRGGETVYMIYRAVTYGLSPLINLHLRWRKFRRLEHPLRWPERLGRPSLPRPPGSLIWFHAVSLGEGMCVIPLIKRCVEQRSDVTVLMTTTTASAFEVLKNLLPCGVIYQFAPVDTPVAVNAFLGYWKPYALVLVENELWPNIVLGASANGVILALINARMSTQSFNNWSRPVVRLLASLMLSKFSLILPLSNIQAIHYQLLQAPPFIINFSGDLKLGTEELVNMGNMEDLKENIADRCVWMASSIHRGEEEVMLRVHRALMQKHPNILTIVVPRHPHFGQEIAFDLQKKGVNVALRSHGDSLTSETSIYMVDTLGCKFTFSLLFSESFLHLILTLIYLNEYVGELKQFYRLTPIAVVGGSFLAGFTGHNISEAAAAGCAVLTGQHVGHFSNMVMAMQRLNPLSIMQVSSGLELEENLDKLLSNPELLEERRLAAKEAFHGLSNGVIENVWNLLALHIFRKRPFSYNGSR</sequence>
<dbReference type="InterPro" id="IPR039901">
    <property type="entry name" value="Kdotransferase"/>
</dbReference>
<dbReference type="InterPro" id="IPR007507">
    <property type="entry name" value="Glycos_transf_N"/>
</dbReference>
<dbReference type="GO" id="GO:0005886">
    <property type="term" value="C:plasma membrane"/>
    <property type="evidence" value="ECO:0007669"/>
    <property type="project" value="TreeGrafter"/>
</dbReference>
<dbReference type="Pfam" id="PF04413">
    <property type="entry name" value="Glycos_transf_N"/>
    <property type="match status" value="1"/>
</dbReference>
<reference evidence="5 6" key="1">
    <citation type="submission" date="2024-04" db="EMBL/GenBank/DDBJ databases">
        <title>The reference genome of an endangered Asteraceae, Deinandra increscens subsp. villosa, native to the Central Coast of California.</title>
        <authorList>
            <person name="Guilliams M."/>
            <person name="Hasenstab-Lehman K."/>
            <person name="Meyer R."/>
            <person name="Mcevoy S."/>
        </authorList>
    </citation>
    <scope>NUCLEOTIDE SEQUENCE [LARGE SCALE GENOMIC DNA]</scope>
    <source>
        <tissue evidence="5">Leaf</tissue>
    </source>
</reference>
<feature type="site" description="Transition state stabilizer" evidence="3">
    <location>
        <position position="141"/>
    </location>
</feature>
<evidence type="ECO:0000313" key="6">
    <source>
        <dbReference type="Proteomes" id="UP001408789"/>
    </source>
</evidence>
<dbReference type="GO" id="GO:0016740">
    <property type="term" value="F:transferase activity"/>
    <property type="evidence" value="ECO:0007669"/>
    <property type="project" value="UniProtKB-KW"/>
</dbReference>
<dbReference type="FunFam" id="3.40.50.11720:FF:000001">
    <property type="entry name" value="3-deoxy-D-manno-octulosonic acid transferase"/>
    <property type="match status" value="1"/>
</dbReference>
<dbReference type="AlphaFoldDB" id="A0AAP0CLA0"/>
<accession>A0AAP0CLA0</accession>
<keyword evidence="6" id="KW-1185">Reference proteome</keyword>
<evidence type="ECO:0000256" key="1">
    <source>
        <dbReference type="ARBA" id="ARBA00022679"/>
    </source>
</evidence>
<feature type="site" description="Transition state stabilizer" evidence="3">
    <location>
        <position position="221"/>
    </location>
</feature>
<evidence type="ECO:0000256" key="2">
    <source>
        <dbReference type="PIRSR" id="PIRSR639901-1"/>
    </source>
</evidence>
<gene>
    <name evidence="5" type="ORF">SSX86_023669</name>
</gene>
<comment type="caution">
    <text evidence="5">The sequence shown here is derived from an EMBL/GenBank/DDBJ whole genome shotgun (WGS) entry which is preliminary data.</text>
</comment>
<organism evidence="5 6">
    <name type="scientific">Deinandra increscens subsp. villosa</name>
    <dbReference type="NCBI Taxonomy" id="3103831"/>
    <lineage>
        <taxon>Eukaryota</taxon>
        <taxon>Viridiplantae</taxon>
        <taxon>Streptophyta</taxon>
        <taxon>Embryophyta</taxon>
        <taxon>Tracheophyta</taxon>
        <taxon>Spermatophyta</taxon>
        <taxon>Magnoliopsida</taxon>
        <taxon>eudicotyledons</taxon>
        <taxon>Gunneridae</taxon>
        <taxon>Pentapetalae</taxon>
        <taxon>asterids</taxon>
        <taxon>campanulids</taxon>
        <taxon>Asterales</taxon>
        <taxon>Asteraceae</taxon>
        <taxon>Asteroideae</taxon>
        <taxon>Heliantheae alliance</taxon>
        <taxon>Madieae</taxon>
        <taxon>Madiinae</taxon>
        <taxon>Deinandra</taxon>
    </lineage>
</organism>